<dbReference type="EMBL" id="OZ075122">
    <property type="protein sequence ID" value="CAL4910545.1"/>
    <property type="molecule type" value="Genomic_DNA"/>
</dbReference>
<gene>
    <name evidence="1" type="ORF">URODEC1_LOCUS14427</name>
</gene>
<name>A0ABC8WJS1_9POAL</name>
<evidence type="ECO:0000313" key="2">
    <source>
        <dbReference type="Proteomes" id="UP001497457"/>
    </source>
</evidence>
<accession>A0ABC8WJS1</accession>
<keyword evidence="2" id="KW-1185">Reference proteome</keyword>
<dbReference type="Proteomes" id="UP001497457">
    <property type="component" value="Chromosome 12b"/>
</dbReference>
<evidence type="ECO:0000313" key="1">
    <source>
        <dbReference type="EMBL" id="CAL4910545.1"/>
    </source>
</evidence>
<reference evidence="1" key="1">
    <citation type="submission" date="2024-10" db="EMBL/GenBank/DDBJ databases">
        <authorList>
            <person name="Ryan C."/>
        </authorList>
    </citation>
    <scope>NUCLEOTIDE SEQUENCE [LARGE SCALE GENOMIC DNA]</scope>
</reference>
<organism evidence="1 2">
    <name type="scientific">Urochloa decumbens</name>
    <dbReference type="NCBI Taxonomy" id="240449"/>
    <lineage>
        <taxon>Eukaryota</taxon>
        <taxon>Viridiplantae</taxon>
        <taxon>Streptophyta</taxon>
        <taxon>Embryophyta</taxon>
        <taxon>Tracheophyta</taxon>
        <taxon>Spermatophyta</taxon>
        <taxon>Magnoliopsida</taxon>
        <taxon>Liliopsida</taxon>
        <taxon>Poales</taxon>
        <taxon>Poaceae</taxon>
        <taxon>PACMAD clade</taxon>
        <taxon>Panicoideae</taxon>
        <taxon>Panicodae</taxon>
        <taxon>Paniceae</taxon>
        <taxon>Melinidinae</taxon>
        <taxon>Urochloa</taxon>
    </lineage>
</organism>
<protein>
    <submittedName>
        <fullName evidence="1">Uncharacterized protein</fullName>
    </submittedName>
</protein>
<sequence>MQCNRIKISTYYIVHTQLTRTCSLGGLEESTALLPVINSNRKTPKLYTSVLTVSCPVLMYSGAQYPYVPITRVEMCVFPPTGPSFASPKSESLGLYSSSRRMLGDLRSR</sequence>
<proteinExistence type="predicted"/>
<dbReference type="AlphaFoldDB" id="A0ABC8WJS1"/>